<comment type="caution">
    <text evidence="2">The sequence shown here is derived from an EMBL/GenBank/DDBJ whole genome shotgun (WGS) entry which is preliminary data.</text>
</comment>
<gene>
    <name evidence="2" type="ORF">EUA98_11255</name>
</gene>
<dbReference type="PANTHER" id="PTHR34297">
    <property type="entry name" value="HYPOTHETICAL CYTOSOLIC PROTEIN-RELATED"/>
    <property type="match status" value="1"/>
</dbReference>
<dbReference type="InterPro" id="IPR005531">
    <property type="entry name" value="Asp23"/>
</dbReference>
<evidence type="ECO:0000313" key="3">
    <source>
        <dbReference type="Proteomes" id="UP000293764"/>
    </source>
</evidence>
<sequence length="139" mass="14537">MASSTSPISWAGVAVAEDTQLTRAAPSERGDLEIAVRVVQKVARIAAGEVRGVASTGSGLDHLLGHQYPSADATVAGAHASIRVDVAVLWPYPLALIGAQVRDHVRARVNELVGLNVDAVDVTVSKVVLASQPETRRVQ</sequence>
<name>A0A4Q5MYG3_9MICO</name>
<evidence type="ECO:0000256" key="1">
    <source>
        <dbReference type="ARBA" id="ARBA00005721"/>
    </source>
</evidence>
<organism evidence="2 3">
    <name type="scientific">Pengzhenrongella frigida</name>
    <dbReference type="NCBI Taxonomy" id="1259133"/>
    <lineage>
        <taxon>Bacteria</taxon>
        <taxon>Bacillati</taxon>
        <taxon>Actinomycetota</taxon>
        <taxon>Actinomycetes</taxon>
        <taxon>Micrococcales</taxon>
        <taxon>Pengzhenrongella</taxon>
    </lineage>
</organism>
<dbReference type="Pfam" id="PF03780">
    <property type="entry name" value="Asp23"/>
    <property type="match status" value="1"/>
</dbReference>
<evidence type="ECO:0000313" key="2">
    <source>
        <dbReference type="EMBL" id="RYV50842.1"/>
    </source>
</evidence>
<protein>
    <submittedName>
        <fullName evidence="2">Asp23/Gls24 family envelope stress response protein</fullName>
    </submittedName>
</protein>
<dbReference type="EMBL" id="SDWW01000025">
    <property type="protein sequence ID" value="RYV50842.1"/>
    <property type="molecule type" value="Genomic_DNA"/>
</dbReference>
<dbReference type="Proteomes" id="UP000293764">
    <property type="component" value="Unassembled WGS sequence"/>
</dbReference>
<comment type="similarity">
    <text evidence="1">Belongs to the asp23 family.</text>
</comment>
<keyword evidence="3" id="KW-1185">Reference proteome</keyword>
<dbReference type="OrthoDB" id="5149145at2"/>
<dbReference type="AlphaFoldDB" id="A0A4Q5MYG3"/>
<accession>A0A4Q5MYG3</accession>
<reference evidence="2 3" key="1">
    <citation type="submission" date="2019-01" db="EMBL/GenBank/DDBJ databases">
        <title>Novel species of Cellulomonas.</title>
        <authorList>
            <person name="Liu Q."/>
            <person name="Xin Y.-H."/>
        </authorList>
    </citation>
    <scope>NUCLEOTIDE SEQUENCE [LARGE SCALE GENOMIC DNA]</scope>
    <source>
        <strain evidence="2 3">HLT2-17</strain>
    </source>
</reference>
<proteinExistence type="inferred from homology"/>